<comment type="caution">
    <text evidence="11">The sequence shown here is derived from an EMBL/GenBank/DDBJ whole genome shotgun (WGS) entry which is preliminary data.</text>
</comment>
<dbReference type="InterPro" id="IPR006693">
    <property type="entry name" value="AB_hydrolase_lipase"/>
</dbReference>
<dbReference type="GO" id="GO:0016042">
    <property type="term" value="P:lipid catabolic process"/>
    <property type="evidence" value="ECO:0007669"/>
    <property type="project" value="UniProtKB-KW"/>
</dbReference>
<feature type="active site" description="Charge relay system" evidence="8">
    <location>
        <position position="366"/>
    </location>
</feature>
<dbReference type="Pfam" id="PF04083">
    <property type="entry name" value="Abhydro_lipase"/>
    <property type="match status" value="1"/>
</dbReference>
<keyword evidence="4 7" id="KW-0442">Lipid degradation</keyword>
<feature type="signal peptide" evidence="9">
    <location>
        <begin position="1"/>
        <end position="21"/>
    </location>
</feature>
<keyword evidence="2 9" id="KW-0732">Signal</keyword>
<comment type="similarity">
    <text evidence="1 7">Belongs to the AB hydrolase superfamily. Lipase family.</text>
</comment>
<dbReference type="PIRSF" id="PIRSF000862">
    <property type="entry name" value="Steryl_ester_lip"/>
    <property type="match status" value="1"/>
</dbReference>
<evidence type="ECO:0000256" key="9">
    <source>
        <dbReference type="SAM" id="SignalP"/>
    </source>
</evidence>
<dbReference type="PANTHER" id="PTHR11005">
    <property type="entry name" value="LYSOSOMAL ACID LIPASE-RELATED"/>
    <property type="match status" value="1"/>
</dbReference>
<reference evidence="11" key="1">
    <citation type="submission" date="2020-01" db="EMBL/GenBank/DDBJ databases">
        <authorList>
            <person name="Mishra B."/>
        </authorList>
    </citation>
    <scope>NUCLEOTIDE SEQUENCE [LARGE SCALE GENOMIC DNA]</scope>
</reference>
<dbReference type="Proteomes" id="UP000467841">
    <property type="component" value="Unassembled WGS sequence"/>
</dbReference>
<feature type="domain" description="Partial AB-hydrolase lipase" evidence="10">
    <location>
        <begin position="34"/>
        <end position="94"/>
    </location>
</feature>
<evidence type="ECO:0000256" key="1">
    <source>
        <dbReference type="ARBA" id="ARBA00010701"/>
    </source>
</evidence>
<keyword evidence="5" id="KW-0443">Lipid metabolism</keyword>
<dbReference type="GO" id="GO:0016788">
    <property type="term" value="F:hydrolase activity, acting on ester bonds"/>
    <property type="evidence" value="ECO:0007669"/>
    <property type="project" value="InterPro"/>
</dbReference>
<keyword evidence="6" id="KW-0325">Glycoprotein</keyword>
<keyword evidence="3 7" id="KW-0378">Hydrolase</keyword>
<dbReference type="FunFam" id="3.40.50.1820:FF:000057">
    <property type="entry name" value="Lipase"/>
    <property type="match status" value="1"/>
</dbReference>
<dbReference type="AlphaFoldDB" id="A0A6D2L2Q4"/>
<organism evidence="11 12">
    <name type="scientific">Microthlaspi erraticum</name>
    <dbReference type="NCBI Taxonomy" id="1685480"/>
    <lineage>
        <taxon>Eukaryota</taxon>
        <taxon>Viridiplantae</taxon>
        <taxon>Streptophyta</taxon>
        <taxon>Embryophyta</taxon>
        <taxon>Tracheophyta</taxon>
        <taxon>Spermatophyta</taxon>
        <taxon>Magnoliopsida</taxon>
        <taxon>eudicotyledons</taxon>
        <taxon>Gunneridae</taxon>
        <taxon>Pentapetalae</taxon>
        <taxon>rosids</taxon>
        <taxon>malvids</taxon>
        <taxon>Brassicales</taxon>
        <taxon>Brassicaceae</taxon>
        <taxon>Coluteocarpeae</taxon>
        <taxon>Microthlaspi</taxon>
    </lineage>
</organism>
<dbReference type="InterPro" id="IPR029058">
    <property type="entry name" value="AB_hydrolase_fold"/>
</dbReference>
<evidence type="ECO:0000256" key="7">
    <source>
        <dbReference type="PIRNR" id="PIRNR000862"/>
    </source>
</evidence>
<sequence>MRLLLVAVIATFTIFSGGTQSHLLRGSPINSLCAELIHPAGYSCTEHTIQTKDGYILALQRVSSSLAQNPKLQYGPPVLLQHGLFMAGDAWFLNSPEESLGFVLADQGFDVWVGNVRGTRYSYGHVTLSDTDKEYWDWSWQDLAMYDLAEMIQYLYSIANSKIFLVGHSQGTIMSFAALTQPNVAEMVEAAALLCPISYLGHVTAPLVERMVFMHLDQMVVALGLHQINFRSDMLVNIVDSLCEGHMDCTDFLTSITGKNCCFNASRIEFYLDYEPHPSSVKNIRHLFQMIRKGSFAQYDYGLLKNLRIYGFSKPPEFDLSLIPESLPMWMGYGGNDGLADVTDVERTLAKLPSRPELLYLENYGHIDFVLSTSATEDVYKHMIQFFSALRRKSSSW</sequence>
<feature type="chain" id="PRO_5025342189" description="Lipase" evidence="9">
    <location>
        <begin position="22"/>
        <end position="397"/>
    </location>
</feature>
<protein>
    <recommendedName>
        <fullName evidence="7">Lipase</fullName>
    </recommendedName>
</protein>
<dbReference type="OrthoDB" id="9974421at2759"/>
<evidence type="ECO:0000256" key="2">
    <source>
        <dbReference type="ARBA" id="ARBA00022729"/>
    </source>
</evidence>
<dbReference type="EMBL" id="CACVBM020001729">
    <property type="protein sequence ID" value="CAA7058629.1"/>
    <property type="molecule type" value="Genomic_DNA"/>
</dbReference>
<accession>A0A6D2L2Q4</accession>
<evidence type="ECO:0000256" key="5">
    <source>
        <dbReference type="ARBA" id="ARBA00023098"/>
    </source>
</evidence>
<keyword evidence="12" id="KW-1185">Reference proteome</keyword>
<feature type="active site" description="Nucleophile" evidence="8">
    <location>
        <position position="169"/>
    </location>
</feature>
<dbReference type="InterPro" id="IPR025483">
    <property type="entry name" value="Lipase_euk"/>
</dbReference>
<dbReference type="Gene3D" id="3.40.50.1820">
    <property type="entry name" value="alpha/beta hydrolase"/>
    <property type="match status" value="1"/>
</dbReference>
<dbReference type="SUPFAM" id="SSF53474">
    <property type="entry name" value="alpha/beta-Hydrolases"/>
    <property type="match status" value="1"/>
</dbReference>
<evidence type="ECO:0000313" key="12">
    <source>
        <dbReference type="Proteomes" id="UP000467841"/>
    </source>
</evidence>
<evidence type="ECO:0000256" key="4">
    <source>
        <dbReference type="ARBA" id="ARBA00022963"/>
    </source>
</evidence>
<evidence type="ECO:0000313" key="11">
    <source>
        <dbReference type="EMBL" id="CAA7058629.1"/>
    </source>
</evidence>
<gene>
    <name evidence="11" type="ORF">MERR_LOCUS45865</name>
</gene>
<evidence type="ECO:0000256" key="3">
    <source>
        <dbReference type="ARBA" id="ARBA00022801"/>
    </source>
</evidence>
<evidence type="ECO:0000256" key="6">
    <source>
        <dbReference type="ARBA" id="ARBA00023180"/>
    </source>
</evidence>
<evidence type="ECO:0000256" key="8">
    <source>
        <dbReference type="PIRSR" id="PIRSR000862-1"/>
    </source>
</evidence>
<evidence type="ECO:0000259" key="10">
    <source>
        <dbReference type="Pfam" id="PF04083"/>
    </source>
</evidence>
<feature type="active site" description="Charge relay system" evidence="8">
    <location>
        <position position="337"/>
    </location>
</feature>
<name>A0A6D2L2Q4_9BRAS</name>
<proteinExistence type="inferred from homology"/>